<dbReference type="EMBL" id="JAAAUY010000225">
    <property type="protein sequence ID" value="KAF9333041.1"/>
    <property type="molecule type" value="Genomic_DNA"/>
</dbReference>
<keyword evidence="3" id="KW-1185">Reference proteome</keyword>
<protein>
    <submittedName>
        <fullName evidence="2">Uncharacterized protein</fullName>
    </submittedName>
</protein>
<feature type="compositionally biased region" description="Polar residues" evidence="1">
    <location>
        <begin position="328"/>
        <end position="340"/>
    </location>
</feature>
<evidence type="ECO:0000313" key="2">
    <source>
        <dbReference type="EMBL" id="KAF9333041.1"/>
    </source>
</evidence>
<feature type="compositionally biased region" description="Polar residues" evidence="1">
    <location>
        <begin position="264"/>
        <end position="278"/>
    </location>
</feature>
<feature type="compositionally biased region" description="Low complexity" evidence="1">
    <location>
        <begin position="234"/>
        <end position="251"/>
    </location>
</feature>
<feature type="compositionally biased region" description="Low complexity" evidence="1">
    <location>
        <begin position="187"/>
        <end position="199"/>
    </location>
</feature>
<evidence type="ECO:0000256" key="1">
    <source>
        <dbReference type="SAM" id="MobiDB-lite"/>
    </source>
</evidence>
<reference evidence="2" key="1">
    <citation type="journal article" date="2020" name="Fungal Divers.">
        <title>Resolving the Mortierellaceae phylogeny through synthesis of multi-gene phylogenetics and phylogenomics.</title>
        <authorList>
            <person name="Vandepol N."/>
            <person name="Liber J."/>
            <person name="Desiro A."/>
            <person name="Na H."/>
            <person name="Kennedy M."/>
            <person name="Barry K."/>
            <person name="Grigoriev I.V."/>
            <person name="Miller A.N."/>
            <person name="O'Donnell K."/>
            <person name="Stajich J.E."/>
            <person name="Bonito G."/>
        </authorList>
    </citation>
    <scope>NUCLEOTIDE SEQUENCE</scope>
    <source>
        <strain evidence="2">NVP1</strain>
    </source>
</reference>
<dbReference type="GO" id="GO:0016791">
    <property type="term" value="F:phosphatase activity"/>
    <property type="evidence" value="ECO:0007669"/>
    <property type="project" value="TreeGrafter"/>
</dbReference>
<comment type="caution">
    <text evidence="2">The sequence shown here is derived from an EMBL/GenBank/DDBJ whole genome shotgun (WGS) entry which is preliminary data.</text>
</comment>
<dbReference type="InterPro" id="IPR004861">
    <property type="entry name" value="Siw14-like"/>
</dbReference>
<sequence length="466" mass="49618">MTASWSPSPLIPPFRFGTVENEVYRGAYPKQRNLRYLKRLRLKTILSLIPDAPDPVFQQFCKEHGIQAIHLPVDKVKDNVPLTYNRAVEAVQVMIDPENLPIYVHCLDGASVTGLVVCCLRKLQTWNISSAMGEFLRFLRGGVISSEESVFVEKFASEIEIAKPIPPWLWEGQITFKKHPTLKLKISIPPTATSSTSTGRGEGPGSGVISSTLSLSPSMQSTSMTFPGDINNLANSGAHTNGSSSGTGHSSLNRIGKSIRDRSTSGSTNNGAINGVLSTSNPLLKSVIRTDMSGSGLGSRPTTIATPTTASLARNKRTMGSAAGGPTGLQSQIQNPSNFESLGGGPSGLGVRLHEGSGTNTSSPSSTGASGNTSAVISIAGEGSGSDHQHHHHQHRRKESVHILTKESKAQYQDDVESAFSLTPSDRPSVSKSPVPTQAVPVPEVIDEFYEVSMTLKALALEGADW</sequence>
<dbReference type="CDD" id="cd17663">
    <property type="entry name" value="PFA-DSP_Oca6"/>
    <property type="match status" value="1"/>
</dbReference>
<accession>A0A9P5VN07</accession>
<dbReference type="PANTHER" id="PTHR31126:SF14">
    <property type="entry name" value="TYROSINE-PROTEIN PHOSPHATASE OCA6-RELATED"/>
    <property type="match status" value="1"/>
</dbReference>
<feature type="compositionally biased region" description="Low complexity" evidence="1">
    <location>
        <begin position="356"/>
        <end position="375"/>
    </location>
</feature>
<dbReference type="SUPFAM" id="SSF52799">
    <property type="entry name" value="(Phosphotyrosine protein) phosphatases II"/>
    <property type="match status" value="1"/>
</dbReference>
<evidence type="ECO:0000313" key="3">
    <source>
        <dbReference type="Proteomes" id="UP000696485"/>
    </source>
</evidence>
<organism evidence="2 3">
    <name type="scientific">Podila minutissima</name>
    <dbReference type="NCBI Taxonomy" id="64525"/>
    <lineage>
        <taxon>Eukaryota</taxon>
        <taxon>Fungi</taxon>
        <taxon>Fungi incertae sedis</taxon>
        <taxon>Mucoromycota</taxon>
        <taxon>Mortierellomycotina</taxon>
        <taxon>Mortierellomycetes</taxon>
        <taxon>Mortierellales</taxon>
        <taxon>Mortierellaceae</taxon>
        <taxon>Podila</taxon>
    </lineage>
</organism>
<dbReference type="Gene3D" id="3.90.190.10">
    <property type="entry name" value="Protein tyrosine phosphatase superfamily"/>
    <property type="match status" value="1"/>
</dbReference>
<proteinExistence type="predicted"/>
<dbReference type="InterPro" id="IPR029021">
    <property type="entry name" value="Prot-tyrosine_phosphatase-like"/>
</dbReference>
<feature type="compositionally biased region" description="Polar residues" evidence="1">
    <location>
        <begin position="300"/>
        <end position="312"/>
    </location>
</feature>
<name>A0A9P5VN07_9FUNG</name>
<dbReference type="PANTHER" id="PTHR31126">
    <property type="entry name" value="TYROSINE-PROTEIN PHOSPHATASE"/>
    <property type="match status" value="1"/>
</dbReference>
<feature type="region of interest" description="Disordered" evidence="1">
    <location>
        <begin position="259"/>
        <end position="278"/>
    </location>
</feature>
<feature type="region of interest" description="Disordered" evidence="1">
    <location>
        <begin position="187"/>
        <end position="254"/>
    </location>
</feature>
<dbReference type="AlphaFoldDB" id="A0A9P5VN07"/>
<gene>
    <name evidence="2" type="ORF">BG006_004070</name>
</gene>
<feature type="region of interest" description="Disordered" evidence="1">
    <location>
        <begin position="291"/>
        <end position="402"/>
    </location>
</feature>
<dbReference type="FunFam" id="3.90.190.10:FF:000084">
    <property type="entry name" value="Tyrosine phospatase-like protein"/>
    <property type="match status" value="1"/>
</dbReference>
<dbReference type="Proteomes" id="UP000696485">
    <property type="component" value="Unassembled WGS sequence"/>
</dbReference>
<feature type="compositionally biased region" description="Low complexity" evidence="1">
    <location>
        <begin position="210"/>
        <end position="225"/>
    </location>
</feature>
<dbReference type="Pfam" id="PF03162">
    <property type="entry name" value="Y_phosphatase2"/>
    <property type="match status" value="1"/>
</dbReference>
<feature type="compositionally biased region" description="Basic residues" evidence="1">
    <location>
        <begin position="389"/>
        <end position="399"/>
    </location>
</feature>